<organism evidence="3 4">
    <name type="scientific">Sinomonas terricola</name>
    <dbReference type="NCBI Taxonomy" id="3110330"/>
    <lineage>
        <taxon>Bacteria</taxon>
        <taxon>Bacillati</taxon>
        <taxon>Actinomycetota</taxon>
        <taxon>Actinomycetes</taxon>
        <taxon>Micrococcales</taxon>
        <taxon>Micrococcaceae</taxon>
        <taxon>Sinomonas</taxon>
    </lineage>
</organism>
<dbReference type="Proteomes" id="UP001304769">
    <property type="component" value="Unassembled WGS sequence"/>
</dbReference>
<dbReference type="Gene3D" id="3.60.15.10">
    <property type="entry name" value="Ribonuclease Z/Hydroxyacylglutathione hydrolase-like"/>
    <property type="match status" value="1"/>
</dbReference>
<keyword evidence="2" id="KW-0378">Hydrolase</keyword>
<accession>A0ABU5T923</accession>
<dbReference type="SUPFAM" id="SSF56281">
    <property type="entry name" value="Metallo-hydrolase/oxidoreductase"/>
    <property type="match status" value="1"/>
</dbReference>
<keyword evidence="1" id="KW-0540">Nuclease</keyword>
<protein>
    <submittedName>
        <fullName evidence="3">MBL fold metallo-hydrolase</fullName>
    </submittedName>
</protein>
<dbReference type="PANTHER" id="PTHR46018">
    <property type="entry name" value="ZINC PHOSPHODIESTERASE ELAC PROTEIN 1"/>
    <property type="match status" value="1"/>
</dbReference>
<keyword evidence="1" id="KW-0255">Endonuclease</keyword>
<dbReference type="CDD" id="cd07719">
    <property type="entry name" value="arylsulfatase_AtsA-like_MBL-fold"/>
    <property type="match status" value="1"/>
</dbReference>
<dbReference type="EMBL" id="JAYGGQ010000009">
    <property type="protein sequence ID" value="MEA5455601.1"/>
    <property type="molecule type" value="Genomic_DNA"/>
</dbReference>
<dbReference type="InterPro" id="IPR036866">
    <property type="entry name" value="RibonucZ/Hydroxyglut_hydro"/>
</dbReference>
<reference evidence="3 4" key="1">
    <citation type="submission" date="2023-12" db="EMBL/GenBank/DDBJ databases">
        <title>Sinomonas terricola sp. nov, isolated from litchi orchard soil in Guangdong, PR China.</title>
        <authorList>
            <person name="Jiaxin W."/>
            <person name="Yang Z."/>
            <person name="Honghui Z."/>
        </authorList>
    </citation>
    <scope>NUCLEOTIDE SEQUENCE [LARGE SCALE GENOMIC DNA]</scope>
    <source>
        <strain evidence="3 4">JGH33</strain>
    </source>
</reference>
<evidence type="ECO:0000313" key="3">
    <source>
        <dbReference type="EMBL" id="MEA5455601.1"/>
    </source>
</evidence>
<dbReference type="RefSeq" id="WP_323279459.1">
    <property type="nucleotide sequence ID" value="NZ_JAYGGQ010000009.1"/>
</dbReference>
<dbReference type="InterPro" id="IPR044094">
    <property type="entry name" value="AtsA-like_MBL-fold"/>
</dbReference>
<proteinExistence type="predicted"/>
<evidence type="ECO:0000256" key="1">
    <source>
        <dbReference type="ARBA" id="ARBA00022759"/>
    </source>
</evidence>
<keyword evidence="4" id="KW-1185">Reference proteome</keyword>
<name>A0ABU5T923_9MICC</name>
<evidence type="ECO:0000313" key="4">
    <source>
        <dbReference type="Proteomes" id="UP001304769"/>
    </source>
</evidence>
<evidence type="ECO:0000256" key="2">
    <source>
        <dbReference type="ARBA" id="ARBA00022801"/>
    </source>
</evidence>
<dbReference type="Pfam" id="PF23023">
    <property type="entry name" value="Anti-Pycsar_Apyc1"/>
    <property type="match status" value="1"/>
</dbReference>
<gene>
    <name evidence="3" type="ORF">SPF06_12785</name>
</gene>
<comment type="caution">
    <text evidence="3">The sequence shown here is derived from an EMBL/GenBank/DDBJ whole genome shotgun (WGS) entry which is preliminary data.</text>
</comment>
<dbReference type="PANTHER" id="PTHR46018:SF2">
    <property type="entry name" value="ZINC PHOSPHODIESTERASE ELAC PROTEIN 1"/>
    <property type="match status" value="1"/>
</dbReference>
<sequence>MNASNPRLGPHVVALGTAGGPRWWNSPGGSQRSGISTAVVIQERVYLVDCGQGTGRQLKNAGLGMDQVRGLFITHLHSDHTVDLASMILFGQFERKNPALEPIRVFGPGPRGKLPPLSTRAESVPDVVAPANPGPGIEELFDLLSAAYATDINDRIFDSLTRPPSTHFDVHDIVLPEGTGFDPNDNVCPDMEPFTIFEDDLVEVTAILVSHHPTAPAFAFRFDSAEGSVTISGDTAPCRNLVRLAQSTDLLMHEAIDLEIIAAQYTDQALMKATMDHHRRAHTTARQAGDLATQAGARSLALHHLVPASAPAESWLTARETFAGQIFVPDDLEAISFAAAPRTTSDTAVEPAKAIS</sequence>